<name>A0AAV2IAB9_LYMST</name>
<accession>A0AAV2IAB9</accession>
<proteinExistence type="inferred from homology"/>
<keyword evidence="3 10" id="KW-0328">Glycosyltransferase</keyword>
<evidence type="ECO:0000256" key="5">
    <source>
        <dbReference type="ARBA" id="ARBA00022692"/>
    </source>
</evidence>
<gene>
    <name evidence="11" type="ORF">GSLYS_00017025001</name>
</gene>
<evidence type="ECO:0000256" key="2">
    <source>
        <dbReference type="ARBA" id="ARBA00008661"/>
    </source>
</evidence>
<sequence length="272" mass="31433">KELKQEWEERELRDEMQRKDDVISFLSQPVINDFTFGYLINPNHTCDIGKTQLLFVIPSAPENFENRAMVRKGGKARYVKVKGNNAKMLFFLGMPAASSNDSEKTQTRVLEESATHGDIVQLDFEDVYRNILLKAISMLRWASTFCRRTTYVIRTDDDVWIRVAKVRSVLESTSRKHKDFILGDRKDGWAPHRVRESKYYVSEADYPQSTFPPFAVGGLLGYPISTVSLLYQAAVRLEPLWLDDVFITGLCAPKVNVPLVSDPDFKFWHRMW</sequence>
<comment type="similarity">
    <text evidence="2 10">Belongs to the glycosyltransferase 31 family.</text>
</comment>
<evidence type="ECO:0000256" key="8">
    <source>
        <dbReference type="ARBA" id="ARBA00023034"/>
    </source>
</evidence>
<evidence type="ECO:0000256" key="1">
    <source>
        <dbReference type="ARBA" id="ARBA00004323"/>
    </source>
</evidence>
<evidence type="ECO:0000313" key="12">
    <source>
        <dbReference type="Proteomes" id="UP001497497"/>
    </source>
</evidence>
<dbReference type="InterPro" id="IPR002659">
    <property type="entry name" value="Glyco_trans_31"/>
</dbReference>
<keyword evidence="9" id="KW-0472">Membrane</keyword>
<evidence type="ECO:0000256" key="7">
    <source>
        <dbReference type="ARBA" id="ARBA00022989"/>
    </source>
</evidence>
<dbReference type="GO" id="GO:0016758">
    <property type="term" value="F:hexosyltransferase activity"/>
    <property type="evidence" value="ECO:0007669"/>
    <property type="project" value="InterPro"/>
</dbReference>
<evidence type="ECO:0000256" key="4">
    <source>
        <dbReference type="ARBA" id="ARBA00022679"/>
    </source>
</evidence>
<protein>
    <recommendedName>
        <fullName evidence="10">Hexosyltransferase</fullName>
        <ecNumber evidence="10">2.4.1.-</ecNumber>
    </recommendedName>
</protein>
<dbReference type="PANTHER" id="PTHR11214:SF3">
    <property type="entry name" value="BETA-1,3-GALACTOSYLTRANSFERASE 6"/>
    <property type="match status" value="1"/>
</dbReference>
<keyword evidence="5" id="KW-0812">Transmembrane</keyword>
<dbReference type="Gene3D" id="3.90.550.50">
    <property type="match status" value="1"/>
</dbReference>
<reference evidence="11 12" key="1">
    <citation type="submission" date="2024-04" db="EMBL/GenBank/DDBJ databases">
        <authorList>
            <consortium name="Genoscope - CEA"/>
            <person name="William W."/>
        </authorList>
    </citation>
    <scope>NUCLEOTIDE SEQUENCE [LARGE SCALE GENOMIC DNA]</scope>
</reference>
<keyword evidence="4" id="KW-0808">Transferase</keyword>
<keyword evidence="12" id="KW-1185">Reference proteome</keyword>
<evidence type="ECO:0000313" key="11">
    <source>
        <dbReference type="EMBL" id="CAL1543491.1"/>
    </source>
</evidence>
<feature type="non-terminal residue" evidence="11">
    <location>
        <position position="1"/>
    </location>
</feature>
<evidence type="ECO:0000256" key="10">
    <source>
        <dbReference type="RuleBase" id="RU363063"/>
    </source>
</evidence>
<dbReference type="EMBL" id="CAXITT010000552">
    <property type="protein sequence ID" value="CAL1543491.1"/>
    <property type="molecule type" value="Genomic_DNA"/>
</dbReference>
<dbReference type="Proteomes" id="UP001497497">
    <property type="component" value="Unassembled WGS sequence"/>
</dbReference>
<dbReference type="AlphaFoldDB" id="A0AAV2IAB9"/>
<keyword evidence="8 10" id="KW-0333">Golgi apparatus</keyword>
<evidence type="ECO:0000256" key="6">
    <source>
        <dbReference type="ARBA" id="ARBA00022968"/>
    </source>
</evidence>
<organism evidence="11 12">
    <name type="scientific">Lymnaea stagnalis</name>
    <name type="common">Great pond snail</name>
    <name type="synonym">Helix stagnalis</name>
    <dbReference type="NCBI Taxonomy" id="6523"/>
    <lineage>
        <taxon>Eukaryota</taxon>
        <taxon>Metazoa</taxon>
        <taxon>Spiralia</taxon>
        <taxon>Lophotrochozoa</taxon>
        <taxon>Mollusca</taxon>
        <taxon>Gastropoda</taxon>
        <taxon>Heterobranchia</taxon>
        <taxon>Euthyneura</taxon>
        <taxon>Panpulmonata</taxon>
        <taxon>Hygrophila</taxon>
        <taxon>Lymnaeoidea</taxon>
        <taxon>Lymnaeidae</taxon>
        <taxon>Lymnaea</taxon>
    </lineage>
</organism>
<dbReference type="EC" id="2.4.1.-" evidence="10"/>
<dbReference type="GO" id="GO:0006493">
    <property type="term" value="P:protein O-linked glycosylation"/>
    <property type="evidence" value="ECO:0007669"/>
    <property type="project" value="TreeGrafter"/>
</dbReference>
<keyword evidence="6" id="KW-0735">Signal-anchor</keyword>
<dbReference type="GO" id="GO:0000139">
    <property type="term" value="C:Golgi membrane"/>
    <property type="evidence" value="ECO:0007669"/>
    <property type="project" value="UniProtKB-SubCell"/>
</dbReference>
<dbReference type="Pfam" id="PF01762">
    <property type="entry name" value="Galactosyl_T"/>
    <property type="match status" value="1"/>
</dbReference>
<evidence type="ECO:0000256" key="9">
    <source>
        <dbReference type="ARBA" id="ARBA00023136"/>
    </source>
</evidence>
<keyword evidence="7" id="KW-1133">Transmembrane helix</keyword>
<evidence type="ECO:0000256" key="3">
    <source>
        <dbReference type="ARBA" id="ARBA00022676"/>
    </source>
</evidence>
<comment type="subcellular location">
    <subcellularLocation>
        <location evidence="1 10">Golgi apparatus membrane</location>
        <topology evidence="1 10">Single-pass type II membrane protein</topology>
    </subcellularLocation>
</comment>
<comment type="caution">
    <text evidence="11">The sequence shown here is derived from an EMBL/GenBank/DDBJ whole genome shotgun (WGS) entry which is preliminary data.</text>
</comment>
<dbReference type="PANTHER" id="PTHR11214">
    <property type="entry name" value="BETA-1,3-N-ACETYLGLUCOSAMINYLTRANSFERASE"/>
    <property type="match status" value="1"/>
</dbReference>